<gene>
    <name evidence="2" type="ORF">CKO43_20780</name>
</gene>
<evidence type="ECO:0000313" key="2">
    <source>
        <dbReference type="EMBL" id="MBK1715199.1"/>
    </source>
</evidence>
<accession>A0ABS1DZL7</accession>
<keyword evidence="1" id="KW-0472">Membrane</keyword>
<evidence type="ECO:0000256" key="1">
    <source>
        <dbReference type="SAM" id="Phobius"/>
    </source>
</evidence>
<keyword evidence="1" id="KW-0812">Transmembrane</keyword>
<name>A0ABS1DZL7_RUBGE</name>
<reference evidence="2" key="2">
    <citation type="journal article" date="2020" name="Microorganisms">
        <title>Osmotic Adaptation and Compatible Solute Biosynthesis of Phototrophic Bacteria as Revealed from Genome Analyses.</title>
        <authorList>
            <person name="Imhoff J.F."/>
            <person name="Rahn T."/>
            <person name="Kunzel S."/>
            <person name="Keller A."/>
            <person name="Neulinger S.C."/>
        </authorList>
    </citation>
    <scope>NUCLEOTIDE SEQUENCE</scope>
    <source>
        <strain evidence="2">IM 151</strain>
    </source>
</reference>
<keyword evidence="1" id="KW-1133">Transmembrane helix</keyword>
<evidence type="ECO:0000313" key="3">
    <source>
        <dbReference type="Proteomes" id="UP001041814"/>
    </source>
</evidence>
<organism evidence="2 3">
    <name type="scientific">Rubrivivax gelatinosus</name>
    <name type="common">Rhodocyclus gelatinosus</name>
    <name type="synonym">Rhodopseudomonas gelatinosa</name>
    <dbReference type="NCBI Taxonomy" id="28068"/>
    <lineage>
        <taxon>Bacteria</taxon>
        <taxon>Pseudomonadati</taxon>
        <taxon>Pseudomonadota</taxon>
        <taxon>Betaproteobacteria</taxon>
        <taxon>Burkholderiales</taxon>
        <taxon>Sphaerotilaceae</taxon>
        <taxon>Rubrivivax</taxon>
    </lineage>
</organism>
<reference evidence="2" key="1">
    <citation type="submission" date="2017-08" db="EMBL/GenBank/DDBJ databases">
        <authorList>
            <person name="Imhoff J.F."/>
            <person name="Rahn T."/>
            <person name="Kuenzel S."/>
            <person name="Neulinger S.C."/>
        </authorList>
    </citation>
    <scope>NUCLEOTIDE SEQUENCE</scope>
    <source>
        <strain evidence="2">IM 151</strain>
    </source>
</reference>
<dbReference type="RefSeq" id="WP_200379842.1">
    <property type="nucleotide sequence ID" value="NZ_NRRU01000103.1"/>
</dbReference>
<feature type="transmembrane region" description="Helical" evidence="1">
    <location>
        <begin position="47"/>
        <end position="68"/>
    </location>
</feature>
<dbReference type="EMBL" id="NRRU01000103">
    <property type="protein sequence ID" value="MBK1715199.1"/>
    <property type="molecule type" value="Genomic_DNA"/>
</dbReference>
<evidence type="ECO:0008006" key="4">
    <source>
        <dbReference type="Google" id="ProtNLM"/>
    </source>
</evidence>
<sequence length="155" mass="16166">MSRNLHLAAGILAPLCVATFFVSTLIVELLGSPQAVATLKSLIVTPGLWILVPAMAAVGGSGFVLAKARGGRLVDAKRRRMPFIAANGLLVLVPCAIVLDRWAAAGSLDSRFYLLQAVELLAGAANLTLMLLNLRDGLRLTATAHAAAAPMGMPR</sequence>
<feature type="transmembrane region" description="Helical" evidence="1">
    <location>
        <begin position="7"/>
        <end position="27"/>
    </location>
</feature>
<feature type="transmembrane region" description="Helical" evidence="1">
    <location>
        <begin position="80"/>
        <end position="99"/>
    </location>
</feature>
<comment type="caution">
    <text evidence="2">The sequence shown here is derived from an EMBL/GenBank/DDBJ whole genome shotgun (WGS) entry which is preliminary data.</text>
</comment>
<protein>
    <recommendedName>
        <fullName evidence="4">Lipoprotein</fullName>
    </recommendedName>
</protein>
<dbReference type="Proteomes" id="UP001041814">
    <property type="component" value="Unassembled WGS sequence"/>
</dbReference>
<keyword evidence="3" id="KW-1185">Reference proteome</keyword>
<proteinExistence type="predicted"/>
<feature type="transmembrane region" description="Helical" evidence="1">
    <location>
        <begin position="111"/>
        <end position="132"/>
    </location>
</feature>